<dbReference type="PANTHER" id="PTHR43381:SF5">
    <property type="entry name" value="TR-TYPE G DOMAIN-CONTAINING PROTEIN"/>
    <property type="match status" value="1"/>
</dbReference>
<dbReference type="PANTHER" id="PTHR43381">
    <property type="entry name" value="TRANSLATION INITIATION FACTOR IF-2-RELATED"/>
    <property type="match status" value="1"/>
</dbReference>
<dbReference type="Pfam" id="PF11987">
    <property type="entry name" value="IF-2"/>
    <property type="match status" value="1"/>
</dbReference>
<keyword evidence="3 8" id="KW-0396">Initiation factor</keyword>
<dbReference type="FunFam" id="3.40.50.300:FF:000019">
    <property type="entry name" value="Translation initiation factor IF-2"/>
    <property type="match status" value="1"/>
</dbReference>
<evidence type="ECO:0000256" key="4">
    <source>
        <dbReference type="ARBA" id="ARBA00022741"/>
    </source>
</evidence>
<evidence type="ECO:0000256" key="8">
    <source>
        <dbReference type="HAMAP-Rule" id="MF_00100"/>
    </source>
</evidence>
<dbReference type="HAMAP" id="MF_00100_B">
    <property type="entry name" value="IF_2_B"/>
    <property type="match status" value="1"/>
</dbReference>
<keyword evidence="8" id="KW-0963">Cytoplasm</keyword>
<evidence type="ECO:0000256" key="2">
    <source>
        <dbReference type="ARBA" id="ARBA00020675"/>
    </source>
</evidence>
<dbReference type="Pfam" id="PF22042">
    <property type="entry name" value="EF-G_D2"/>
    <property type="match status" value="1"/>
</dbReference>
<dbReference type="InterPro" id="IPR015760">
    <property type="entry name" value="TIF_IF2"/>
</dbReference>
<comment type="subcellular location">
    <subcellularLocation>
        <location evidence="8">Cytoplasm</location>
    </subcellularLocation>
</comment>
<reference evidence="11" key="2">
    <citation type="journal article" date="2021" name="PeerJ">
        <title>Extensive microbial diversity within the chicken gut microbiome revealed by metagenomics and culture.</title>
        <authorList>
            <person name="Gilroy R."/>
            <person name="Ravi A."/>
            <person name="Getino M."/>
            <person name="Pursley I."/>
            <person name="Horton D.L."/>
            <person name="Alikhan N.F."/>
            <person name="Baker D."/>
            <person name="Gharbi K."/>
            <person name="Hall N."/>
            <person name="Watson M."/>
            <person name="Adriaenssens E.M."/>
            <person name="Foster-Nyarko E."/>
            <person name="Jarju S."/>
            <person name="Secka A."/>
            <person name="Antonio M."/>
            <person name="Oren A."/>
            <person name="Chaudhuri R.R."/>
            <person name="La Ragione R."/>
            <person name="Hildebrand F."/>
            <person name="Pallen M.J."/>
        </authorList>
    </citation>
    <scope>NUCLEOTIDE SEQUENCE</scope>
    <source>
        <strain evidence="11">14508</strain>
    </source>
</reference>
<dbReference type="InterPro" id="IPR009000">
    <property type="entry name" value="Transl_B-barrel_sf"/>
</dbReference>
<dbReference type="Gene3D" id="3.40.50.300">
    <property type="entry name" value="P-loop containing nucleotide triphosphate hydrolases"/>
    <property type="match status" value="1"/>
</dbReference>
<dbReference type="SUPFAM" id="SSF50447">
    <property type="entry name" value="Translation proteins"/>
    <property type="match status" value="2"/>
</dbReference>
<feature type="domain" description="Tr-type G" evidence="10">
    <location>
        <begin position="118"/>
        <end position="287"/>
    </location>
</feature>
<feature type="binding site" evidence="8">
    <location>
        <begin position="173"/>
        <end position="177"/>
    </location>
    <ligand>
        <name>GTP</name>
        <dbReference type="ChEBI" id="CHEBI:37565"/>
    </ligand>
</feature>
<keyword evidence="5 8" id="KW-0648">Protein biosynthesis</keyword>
<comment type="function">
    <text evidence="7 8 9">One of the essential components for the initiation of protein synthesis. Protects formylmethionyl-tRNA from spontaneous hydrolysis and promotes its binding to the 30S ribosomal subunits. Also involved in the hydrolysis of GTP during the formation of the 70S ribosomal complex.</text>
</comment>
<evidence type="ECO:0000259" key="10">
    <source>
        <dbReference type="PROSITE" id="PS51722"/>
    </source>
</evidence>
<dbReference type="InterPro" id="IPR044145">
    <property type="entry name" value="IF2_II"/>
</dbReference>
<dbReference type="FunFam" id="3.40.50.10050:FF:000001">
    <property type="entry name" value="Translation initiation factor IF-2"/>
    <property type="match status" value="1"/>
</dbReference>
<dbReference type="CDD" id="cd03692">
    <property type="entry name" value="mtIF2_IVc"/>
    <property type="match status" value="1"/>
</dbReference>
<dbReference type="InterPro" id="IPR000795">
    <property type="entry name" value="T_Tr_GTP-bd_dom"/>
</dbReference>
<comment type="similarity">
    <text evidence="1 8 9">Belongs to the TRAFAC class translation factor GTPase superfamily. Classic translation factor GTPase family. IF-2 subfamily.</text>
</comment>
<feature type="binding site" evidence="8">
    <location>
        <begin position="127"/>
        <end position="134"/>
    </location>
    <ligand>
        <name>GTP</name>
        <dbReference type="ChEBI" id="CHEBI:37565"/>
    </ligand>
</feature>
<comment type="caution">
    <text evidence="11">The sequence shown here is derived from an EMBL/GenBank/DDBJ whole genome shotgun (WGS) entry which is preliminary data.</text>
</comment>
<dbReference type="GO" id="GO:0005525">
    <property type="term" value="F:GTP binding"/>
    <property type="evidence" value="ECO:0007669"/>
    <property type="project" value="UniProtKB-KW"/>
</dbReference>
<dbReference type="AlphaFoldDB" id="A0A9D1GAN9"/>
<dbReference type="InterPro" id="IPR023115">
    <property type="entry name" value="TIF_IF2_dom3"/>
</dbReference>
<dbReference type="FunFam" id="2.40.30.10:FF:000007">
    <property type="entry name" value="Translation initiation factor IF-2"/>
    <property type="match status" value="1"/>
</dbReference>
<dbReference type="InterPro" id="IPR027417">
    <property type="entry name" value="P-loop_NTPase"/>
</dbReference>
<sequence>MKKKTKPNHKKDHLISNVAHQHHLNKKEFKEKLNDGILVYSNSLTVTELAEKLGITPVEVVKCLFSEKIMVNVNTTLNDDLIEIVCLKFGYEVKKEKIVELENFEDIPIEDDPSMLVERPPVVTIMGHVDHGKTTLLDAIRKSRVVAGEFGGITQHIGAYQTAINGKKITFIDTPGHAAFTEMRSRGAQITDIVVLVVAADDGVMPQTKEAIDHAKAAKVPIIVAINKIDKPGANVERIKSQLTDLGLVPEEWGGNTIFREISAKQGLHIDELLETILLVAEMEELKANPKRYALGTVVEAKLDKGRGPIATFLVQNGTLRVGDCIVAGVAFGKVRQLKDDMGRTLQEATPSMPVEVSGLQDVPVAGDKFMAFENEKMAREIAFKRKTAKESNERIGTTAKKLEDLIQESKEGEKQVIQVIIKADVQGSAEAIKNALEKLKVENVSINVIAAQAGAITESDVLLANASHAIIYGFNVRPDAAIRKKAAESNVEIRLHNVIYALTEELELAMKGLLKPIYEEVVTGQAEVRQLFKVGKVGTIAGSYVTMGYIKRDSLIRLIRNGIVIYSGKLASLKRFSDDVKEVKEGYECGMMIENYNDIKENDIIEGYFMQEVKRT</sequence>
<dbReference type="InterPro" id="IPR000178">
    <property type="entry name" value="TF_IF2_bacterial-like"/>
</dbReference>
<evidence type="ECO:0000256" key="5">
    <source>
        <dbReference type="ARBA" id="ARBA00022917"/>
    </source>
</evidence>
<dbReference type="EMBL" id="DVKI01000182">
    <property type="protein sequence ID" value="HIT17868.1"/>
    <property type="molecule type" value="Genomic_DNA"/>
</dbReference>
<accession>A0A9D1GAN9</accession>
<name>A0A9D1GAN9_9FIRM</name>
<dbReference type="SUPFAM" id="SSF52156">
    <property type="entry name" value="Initiation factor IF2/eIF5b, domain 3"/>
    <property type="match status" value="1"/>
</dbReference>
<organism evidence="11 12">
    <name type="scientific">Candidatus Caccosoma faecigallinarum</name>
    <dbReference type="NCBI Taxonomy" id="2840720"/>
    <lineage>
        <taxon>Bacteria</taxon>
        <taxon>Bacillati</taxon>
        <taxon>Bacillota</taxon>
        <taxon>Bacillota incertae sedis</taxon>
        <taxon>Candidatus Caccosoma</taxon>
    </lineage>
</organism>
<dbReference type="Pfam" id="PF00009">
    <property type="entry name" value="GTP_EFTU"/>
    <property type="match status" value="1"/>
</dbReference>
<dbReference type="InterPro" id="IPR006847">
    <property type="entry name" value="IF2_N"/>
</dbReference>
<dbReference type="Pfam" id="PF04760">
    <property type="entry name" value="IF2_N"/>
    <property type="match status" value="1"/>
</dbReference>
<keyword evidence="6 8" id="KW-0342">GTP-binding</keyword>
<evidence type="ECO:0000256" key="1">
    <source>
        <dbReference type="ARBA" id="ARBA00007733"/>
    </source>
</evidence>
<evidence type="ECO:0000313" key="12">
    <source>
        <dbReference type="Proteomes" id="UP000886893"/>
    </source>
</evidence>
<reference evidence="11" key="1">
    <citation type="submission" date="2020-10" db="EMBL/GenBank/DDBJ databases">
        <authorList>
            <person name="Gilroy R."/>
        </authorList>
    </citation>
    <scope>NUCLEOTIDE SEQUENCE</scope>
    <source>
        <strain evidence="11">14508</strain>
    </source>
</reference>
<proteinExistence type="inferred from homology"/>
<dbReference type="PROSITE" id="PS51722">
    <property type="entry name" value="G_TR_2"/>
    <property type="match status" value="1"/>
</dbReference>
<dbReference type="CDD" id="cd03702">
    <property type="entry name" value="IF2_mtIF2_II"/>
    <property type="match status" value="1"/>
</dbReference>
<evidence type="ECO:0000256" key="9">
    <source>
        <dbReference type="RuleBase" id="RU000644"/>
    </source>
</evidence>
<dbReference type="SUPFAM" id="SSF52540">
    <property type="entry name" value="P-loop containing nucleoside triphosphate hydrolases"/>
    <property type="match status" value="1"/>
</dbReference>
<dbReference type="Gene3D" id="2.40.30.10">
    <property type="entry name" value="Translation factors"/>
    <property type="match status" value="2"/>
</dbReference>
<dbReference type="InterPro" id="IPR036925">
    <property type="entry name" value="TIF_IF2_dom3_sf"/>
</dbReference>
<dbReference type="GO" id="GO:0003924">
    <property type="term" value="F:GTPase activity"/>
    <property type="evidence" value="ECO:0007669"/>
    <property type="project" value="UniProtKB-UniRule"/>
</dbReference>
<dbReference type="InterPro" id="IPR053905">
    <property type="entry name" value="EF-G-like_DII"/>
</dbReference>
<dbReference type="GO" id="GO:0005829">
    <property type="term" value="C:cytosol"/>
    <property type="evidence" value="ECO:0007669"/>
    <property type="project" value="TreeGrafter"/>
</dbReference>
<evidence type="ECO:0000256" key="7">
    <source>
        <dbReference type="ARBA" id="ARBA00025162"/>
    </source>
</evidence>
<dbReference type="Gene3D" id="3.40.50.10050">
    <property type="entry name" value="Translation initiation factor IF- 2, domain 3"/>
    <property type="match status" value="1"/>
</dbReference>
<dbReference type="NCBIfam" id="TIGR00487">
    <property type="entry name" value="IF-2"/>
    <property type="match status" value="1"/>
</dbReference>
<dbReference type="FunFam" id="2.40.30.10:FF:000008">
    <property type="entry name" value="Translation initiation factor IF-2"/>
    <property type="match status" value="1"/>
</dbReference>
<dbReference type="Proteomes" id="UP000886893">
    <property type="component" value="Unassembled WGS sequence"/>
</dbReference>
<feature type="binding site" evidence="8">
    <location>
        <begin position="227"/>
        <end position="230"/>
    </location>
    <ligand>
        <name>GTP</name>
        <dbReference type="ChEBI" id="CHEBI:37565"/>
    </ligand>
</feature>
<gene>
    <name evidence="8 11" type="primary">infB</name>
    <name evidence="11" type="ORF">IAD04_05810</name>
</gene>
<evidence type="ECO:0000313" key="11">
    <source>
        <dbReference type="EMBL" id="HIT17868.1"/>
    </source>
</evidence>
<dbReference type="CDD" id="cd01887">
    <property type="entry name" value="IF2_eIF5B"/>
    <property type="match status" value="1"/>
</dbReference>
<evidence type="ECO:0000256" key="6">
    <source>
        <dbReference type="ARBA" id="ARBA00023134"/>
    </source>
</evidence>
<evidence type="ECO:0000256" key="3">
    <source>
        <dbReference type="ARBA" id="ARBA00022540"/>
    </source>
</evidence>
<dbReference type="NCBIfam" id="TIGR00231">
    <property type="entry name" value="small_GTP"/>
    <property type="match status" value="1"/>
</dbReference>
<dbReference type="InterPro" id="IPR005225">
    <property type="entry name" value="Small_GTP-bd"/>
</dbReference>
<dbReference type="GO" id="GO:0003743">
    <property type="term" value="F:translation initiation factor activity"/>
    <property type="evidence" value="ECO:0007669"/>
    <property type="project" value="UniProtKB-UniRule"/>
</dbReference>
<feature type="region of interest" description="G-domain" evidence="8">
    <location>
        <begin position="121"/>
        <end position="269"/>
    </location>
</feature>
<protein>
    <recommendedName>
        <fullName evidence="2 8">Translation initiation factor IF-2</fullName>
    </recommendedName>
</protein>
<keyword evidence="4 8" id="KW-0547">Nucleotide-binding</keyword>